<gene>
    <name evidence="1" type="ORF">KI387_032447</name>
</gene>
<feature type="non-terminal residue" evidence="1">
    <location>
        <position position="71"/>
    </location>
</feature>
<accession>A0AA38BPB5</accession>
<evidence type="ECO:0000313" key="2">
    <source>
        <dbReference type="Proteomes" id="UP000824469"/>
    </source>
</evidence>
<organism evidence="1 2">
    <name type="scientific">Taxus chinensis</name>
    <name type="common">Chinese yew</name>
    <name type="synonym">Taxus wallichiana var. chinensis</name>
    <dbReference type="NCBI Taxonomy" id="29808"/>
    <lineage>
        <taxon>Eukaryota</taxon>
        <taxon>Viridiplantae</taxon>
        <taxon>Streptophyta</taxon>
        <taxon>Embryophyta</taxon>
        <taxon>Tracheophyta</taxon>
        <taxon>Spermatophyta</taxon>
        <taxon>Pinopsida</taxon>
        <taxon>Pinidae</taxon>
        <taxon>Conifers II</taxon>
        <taxon>Cupressales</taxon>
        <taxon>Taxaceae</taxon>
        <taxon>Taxus</taxon>
    </lineage>
</organism>
<name>A0AA38BPB5_TAXCH</name>
<feature type="non-terminal residue" evidence="1">
    <location>
        <position position="1"/>
    </location>
</feature>
<protein>
    <submittedName>
        <fullName evidence="1">Uncharacterized protein</fullName>
    </submittedName>
</protein>
<sequence length="71" mass="8170">TTYNKLNKATPFQLVFGTEAVLPIEFMLPSLHIAFVGGLVDEQALDEYIEKMIQMDERRAIARWSQKQEKA</sequence>
<dbReference type="AlphaFoldDB" id="A0AA38BPB5"/>
<comment type="caution">
    <text evidence="1">The sequence shown here is derived from an EMBL/GenBank/DDBJ whole genome shotgun (WGS) entry which is preliminary data.</text>
</comment>
<dbReference type="Proteomes" id="UP000824469">
    <property type="component" value="Unassembled WGS sequence"/>
</dbReference>
<proteinExistence type="predicted"/>
<dbReference type="EMBL" id="JAHRHJ020003813">
    <property type="protein sequence ID" value="KAH9288330.1"/>
    <property type="molecule type" value="Genomic_DNA"/>
</dbReference>
<evidence type="ECO:0000313" key="1">
    <source>
        <dbReference type="EMBL" id="KAH9288330.1"/>
    </source>
</evidence>
<reference evidence="1 2" key="1">
    <citation type="journal article" date="2021" name="Nat. Plants">
        <title>The Taxus genome provides insights into paclitaxel biosynthesis.</title>
        <authorList>
            <person name="Xiong X."/>
            <person name="Gou J."/>
            <person name="Liao Q."/>
            <person name="Li Y."/>
            <person name="Zhou Q."/>
            <person name="Bi G."/>
            <person name="Li C."/>
            <person name="Du R."/>
            <person name="Wang X."/>
            <person name="Sun T."/>
            <person name="Guo L."/>
            <person name="Liang H."/>
            <person name="Lu P."/>
            <person name="Wu Y."/>
            <person name="Zhang Z."/>
            <person name="Ro D.K."/>
            <person name="Shang Y."/>
            <person name="Huang S."/>
            <person name="Yan J."/>
        </authorList>
    </citation>
    <scope>NUCLEOTIDE SEQUENCE [LARGE SCALE GENOMIC DNA]</scope>
    <source>
        <strain evidence="1">Ta-2019</strain>
    </source>
</reference>
<keyword evidence="2" id="KW-1185">Reference proteome</keyword>